<feature type="compositionally biased region" description="Basic and acidic residues" evidence="1">
    <location>
        <begin position="12"/>
        <end position="23"/>
    </location>
</feature>
<dbReference type="Proteomes" id="UP000002729">
    <property type="component" value="Unassembled WGS sequence"/>
</dbReference>
<gene>
    <name evidence="2" type="ORF">AURANDRAFT_71010</name>
</gene>
<evidence type="ECO:0000313" key="3">
    <source>
        <dbReference type="Proteomes" id="UP000002729"/>
    </source>
</evidence>
<organism evidence="3">
    <name type="scientific">Aureococcus anophagefferens</name>
    <name type="common">Harmful bloom alga</name>
    <dbReference type="NCBI Taxonomy" id="44056"/>
    <lineage>
        <taxon>Eukaryota</taxon>
        <taxon>Sar</taxon>
        <taxon>Stramenopiles</taxon>
        <taxon>Ochrophyta</taxon>
        <taxon>Pelagophyceae</taxon>
        <taxon>Pelagomonadales</taxon>
        <taxon>Pelagomonadaceae</taxon>
        <taxon>Aureococcus</taxon>
    </lineage>
</organism>
<evidence type="ECO:0000256" key="1">
    <source>
        <dbReference type="SAM" id="MobiDB-lite"/>
    </source>
</evidence>
<dbReference type="InParanoid" id="F0Y2E9"/>
<evidence type="ECO:0000313" key="2">
    <source>
        <dbReference type="EMBL" id="EGB11086.1"/>
    </source>
</evidence>
<dbReference type="EMBL" id="GL833123">
    <property type="protein sequence ID" value="EGB11086.1"/>
    <property type="molecule type" value="Genomic_DNA"/>
</dbReference>
<feature type="region of interest" description="Disordered" evidence="1">
    <location>
        <begin position="517"/>
        <end position="542"/>
    </location>
</feature>
<keyword evidence="3" id="KW-1185">Reference proteome</keyword>
<name>F0Y2E9_AURAN</name>
<feature type="region of interest" description="Disordered" evidence="1">
    <location>
        <begin position="1"/>
        <end position="31"/>
    </location>
</feature>
<protein>
    <recommendedName>
        <fullName evidence="4">Nucleotide-diphospho-sugar transferase domain-containing protein</fullName>
    </recommendedName>
</protein>
<dbReference type="AlphaFoldDB" id="F0Y2E9"/>
<dbReference type="OrthoDB" id="204404at2759"/>
<feature type="region of interest" description="Disordered" evidence="1">
    <location>
        <begin position="602"/>
        <end position="641"/>
    </location>
</feature>
<dbReference type="GeneID" id="20228032"/>
<dbReference type="eggNOG" id="ENOG502SW21">
    <property type="taxonomic scope" value="Eukaryota"/>
</dbReference>
<evidence type="ECO:0008006" key="4">
    <source>
        <dbReference type="Google" id="ProtNLM"/>
    </source>
</evidence>
<reference evidence="2 3" key="1">
    <citation type="journal article" date="2011" name="Proc. Natl. Acad. Sci. U.S.A.">
        <title>Niche of harmful alga Aureococcus anophagefferens revealed through ecogenomics.</title>
        <authorList>
            <person name="Gobler C.J."/>
            <person name="Berry D.L."/>
            <person name="Dyhrman S.T."/>
            <person name="Wilhelm S.W."/>
            <person name="Salamov A."/>
            <person name="Lobanov A.V."/>
            <person name="Zhang Y."/>
            <person name="Collier J.L."/>
            <person name="Wurch L.L."/>
            <person name="Kustka A.B."/>
            <person name="Dill B.D."/>
            <person name="Shah M."/>
            <person name="VerBerkmoes N.C."/>
            <person name="Kuo A."/>
            <person name="Terry A."/>
            <person name="Pangilinan J."/>
            <person name="Lindquist E.A."/>
            <person name="Lucas S."/>
            <person name="Paulsen I.T."/>
            <person name="Hattenrath-Lehmann T.K."/>
            <person name="Talmage S.C."/>
            <person name="Walker E.A."/>
            <person name="Koch F."/>
            <person name="Burson A.M."/>
            <person name="Marcoval M.A."/>
            <person name="Tang Y.Z."/>
            <person name="Lecleir G.R."/>
            <person name="Coyne K.J."/>
            <person name="Berg G.M."/>
            <person name="Bertrand E.M."/>
            <person name="Saito M.A."/>
            <person name="Gladyshev V.N."/>
            <person name="Grigoriev I.V."/>
        </authorList>
    </citation>
    <scope>NUCLEOTIDE SEQUENCE [LARGE SCALE GENOMIC DNA]</scope>
    <source>
        <strain evidence="3">CCMP 1984</strain>
    </source>
</reference>
<sequence>MLGGADAAALPRWRESHSPDRALARTRPRPAAAAAAPAPTAAAAACVAGIDAPFEDQAAAVALEILERTGTNEVAFTVLDEAYGDMLRGVSRMAARNGMGAHFFYVSLHRATAEAACAFGDRVAYLAPSPEATKKDAVYMGKYYVAMLLCAARVRFFFFEMDVWLPPKGPATVLDAFRAAADSWNGGLHTAAAWALHEDNPYTINIGLYYVRSDVEPRNFDFFATMLSYARRHPLVFDQGLLNCVLKRMSSSKRLTFIRERDNCREHLVDVNDTALVKLIAAARNEPDVAASSRLSRNYNFTMVDAAAAVSYATPFLFRDSLAMHVLTSIPLSSAHGKKTVAKEMMLWEGDDGYYAVGGGRRYVMLDGSLAPPTGADDFRVLAARVRELVAFAAATNRTLVLPPAWHLARKLPSWEIVDTKSLDEIGVDWREATFLENPRLAVDDAAAFVRVAATPTGAAVRDVRAARDGAGGATAYYDAGGLATRSERLRFLLAAHDGDARAAAAAVVLLGLDGDRGRPAPPGDGAPHAARPRDPDGDPEPWLAAAEQAARYCGYKHREKRRVALLASHLECGAQLATEAKLQRHLAAKRAARLRNKELRARGLPEDADDEAADPYAEVPGDEVDDGAKPDMLSRPGRQRRSAAFAARLADVVSRLAPPKPPHRRVFGPVPSGFARDFGFWQPGFSEPDALS</sequence>
<accession>F0Y2E9</accession>
<dbReference type="RefSeq" id="XP_009034637.1">
    <property type="nucleotide sequence ID" value="XM_009036389.1"/>
</dbReference>
<proteinExistence type="predicted"/>
<dbReference type="KEGG" id="aaf:AURANDRAFT_71010"/>